<reference evidence="2 3" key="1">
    <citation type="submission" date="2015-02" db="EMBL/GenBank/DDBJ databases">
        <title>Draft genome sequences of ten Microbacterium spp. with emphasis on heavy metal contaminated environments.</title>
        <authorList>
            <person name="Corretto E."/>
        </authorList>
    </citation>
    <scope>NUCLEOTIDE SEQUENCE [LARGE SCALE GENOMIC DNA]</scope>
    <source>
        <strain evidence="2 3">SA35</strain>
    </source>
</reference>
<proteinExistence type="predicted"/>
<accession>A0A0M2HX27</accession>
<dbReference type="EMBL" id="JYJB01000005">
    <property type="protein sequence ID" value="KJL48998.1"/>
    <property type="molecule type" value="Genomic_DNA"/>
</dbReference>
<sequence>MSSTWSKGRIAFLVLGVICVIVGLVLVIPALGS</sequence>
<organism evidence="2 3">
    <name type="scientific">Microbacterium hydrocarbonoxydans</name>
    <dbReference type="NCBI Taxonomy" id="273678"/>
    <lineage>
        <taxon>Bacteria</taxon>
        <taxon>Bacillati</taxon>
        <taxon>Actinomycetota</taxon>
        <taxon>Actinomycetes</taxon>
        <taxon>Micrococcales</taxon>
        <taxon>Microbacteriaceae</taxon>
        <taxon>Microbacterium</taxon>
    </lineage>
</organism>
<comment type="caution">
    <text evidence="2">The sequence shown here is derived from an EMBL/GenBank/DDBJ whole genome shotgun (WGS) entry which is preliminary data.</text>
</comment>
<gene>
    <name evidence="2" type="ORF">RS84_00628</name>
</gene>
<dbReference type="AlphaFoldDB" id="A0A0M2HX27"/>
<keyword evidence="1" id="KW-0472">Membrane</keyword>
<dbReference type="STRING" id="273678.RS84_00628"/>
<protein>
    <submittedName>
        <fullName evidence="2">Uncharacterized protein</fullName>
    </submittedName>
</protein>
<keyword evidence="1" id="KW-0812">Transmembrane</keyword>
<feature type="transmembrane region" description="Helical" evidence="1">
    <location>
        <begin position="12"/>
        <end position="32"/>
    </location>
</feature>
<keyword evidence="3" id="KW-1185">Reference proteome</keyword>
<evidence type="ECO:0000256" key="1">
    <source>
        <dbReference type="SAM" id="Phobius"/>
    </source>
</evidence>
<evidence type="ECO:0000313" key="2">
    <source>
        <dbReference type="EMBL" id="KJL48998.1"/>
    </source>
</evidence>
<name>A0A0M2HX27_9MICO</name>
<keyword evidence="1" id="KW-1133">Transmembrane helix</keyword>
<evidence type="ECO:0000313" key="3">
    <source>
        <dbReference type="Proteomes" id="UP000033900"/>
    </source>
</evidence>
<dbReference type="Proteomes" id="UP000033900">
    <property type="component" value="Unassembled WGS sequence"/>
</dbReference>